<dbReference type="AlphaFoldDB" id="A0A9J6A6J7"/>
<evidence type="ECO:0000313" key="1">
    <source>
        <dbReference type="EMBL" id="KAG5619679.1"/>
    </source>
</evidence>
<protein>
    <submittedName>
        <fullName evidence="1">Uncharacterized protein</fullName>
    </submittedName>
</protein>
<reference evidence="1 2" key="1">
    <citation type="submission" date="2020-09" db="EMBL/GenBank/DDBJ databases">
        <title>De no assembly of potato wild relative species, Solanum commersonii.</title>
        <authorList>
            <person name="Cho K."/>
        </authorList>
    </citation>
    <scope>NUCLEOTIDE SEQUENCE [LARGE SCALE GENOMIC DNA]</scope>
    <source>
        <strain evidence="1">LZ3.2</strain>
        <tissue evidence="1">Leaf</tissue>
    </source>
</reference>
<dbReference type="Proteomes" id="UP000824120">
    <property type="component" value="Chromosome 2"/>
</dbReference>
<name>A0A9J6A6J7_SOLCO</name>
<accession>A0A9J6A6J7</accession>
<evidence type="ECO:0000313" key="2">
    <source>
        <dbReference type="Proteomes" id="UP000824120"/>
    </source>
</evidence>
<gene>
    <name evidence="1" type="ORF">H5410_004897</name>
</gene>
<keyword evidence="2" id="KW-1185">Reference proteome</keyword>
<proteinExistence type="predicted"/>
<organism evidence="1 2">
    <name type="scientific">Solanum commersonii</name>
    <name type="common">Commerson's wild potato</name>
    <name type="synonym">Commerson's nightshade</name>
    <dbReference type="NCBI Taxonomy" id="4109"/>
    <lineage>
        <taxon>Eukaryota</taxon>
        <taxon>Viridiplantae</taxon>
        <taxon>Streptophyta</taxon>
        <taxon>Embryophyta</taxon>
        <taxon>Tracheophyta</taxon>
        <taxon>Spermatophyta</taxon>
        <taxon>Magnoliopsida</taxon>
        <taxon>eudicotyledons</taxon>
        <taxon>Gunneridae</taxon>
        <taxon>Pentapetalae</taxon>
        <taxon>asterids</taxon>
        <taxon>lamiids</taxon>
        <taxon>Solanales</taxon>
        <taxon>Solanaceae</taxon>
        <taxon>Solanoideae</taxon>
        <taxon>Solaneae</taxon>
        <taxon>Solanum</taxon>
    </lineage>
</organism>
<dbReference type="EMBL" id="JACXVP010000002">
    <property type="protein sequence ID" value="KAG5619679.1"/>
    <property type="molecule type" value="Genomic_DNA"/>
</dbReference>
<sequence length="99" mass="11532">MQGSIVYSKIQVVTHHYQRFLYSQYLLLAQIQAQQKVSKCPHIKNDSISTHRGQSIQDPKSDATLTLKKRNKMHVFTHKFALIFHSTFDSAYSRSKMSF</sequence>
<comment type="caution">
    <text evidence="1">The sequence shown here is derived from an EMBL/GenBank/DDBJ whole genome shotgun (WGS) entry which is preliminary data.</text>
</comment>